<evidence type="ECO:0000313" key="2">
    <source>
        <dbReference type="Proteomes" id="UP001344658"/>
    </source>
</evidence>
<proteinExistence type="predicted"/>
<organism evidence="1 2">
    <name type="scientific">Actinacidiphila polyblastidii</name>
    <dbReference type="NCBI Taxonomy" id="3110430"/>
    <lineage>
        <taxon>Bacteria</taxon>
        <taxon>Bacillati</taxon>
        <taxon>Actinomycetota</taxon>
        <taxon>Actinomycetes</taxon>
        <taxon>Kitasatosporales</taxon>
        <taxon>Streptomycetaceae</taxon>
        <taxon>Actinacidiphila</taxon>
    </lineage>
</organism>
<protein>
    <submittedName>
        <fullName evidence="1">TetR family transcriptional regulator</fullName>
    </submittedName>
</protein>
<comment type="caution">
    <text evidence="1">The sequence shown here is derived from an EMBL/GenBank/DDBJ whole genome shotgun (WGS) entry which is preliminary data.</text>
</comment>
<evidence type="ECO:0000313" key="1">
    <source>
        <dbReference type="EMBL" id="MEE4543175.1"/>
    </source>
</evidence>
<accession>A0ABU7PBJ4</accession>
<gene>
    <name evidence="1" type="ORF">V2S66_14500</name>
</gene>
<feature type="non-terminal residue" evidence="1">
    <location>
        <position position="1"/>
    </location>
</feature>
<dbReference type="Proteomes" id="UP001344658">
    <property type="component" value="Unassembled WGS sequence"/>
</dbReference>
<keyword evidence="2" id="KW-1185">Reference proteome</keyword>
<sequence length="34" mass="3568">QLMHLVSREMPELSAGQAADVVVDTLLRGVGTSS</sequence>
<reference evidence="1 2" key="1">
    <citation type="submission" date="2023-12" db="EMBL/GenBank/DDBJ databases">
        <title>Streptomyces sp. V4-01.</title>
        <authorList>
            <person name="Somphong A."/>
            <person name="Phongsopitanun W."/>
        </authorList>
    </citation>
    <scope>NUCLEOTIDE SEQUENCE [LARGE SCALE GENOMIC DNA]</scope>
    <source>
        <strain evidence="1 2">V4-01</strain>
    </source>
</reference>
<dbReference type="EMBL" id="JAZEWV010000009">
    <property type="protein sequence ID" value="MEE4543175.1"/>
    <property type="molecule type" value="Genomic_DNA"/>
</dbReference>
<name>A0ABU7PBJ4_9ACTN</name>